<evidence type="ECO:0000256" key="8">
    <source>
        <dbReference type="ARBA" id="ARBA00023002"/>
    </source>
</evidence>
<evidence type="ECO:0000256" key="1">
    <source>
        <dbReference type="ARBA" id="ARBA00001917"/>
    </source>
</evidence>
<keyword evidence="6" id="KW-0285">Flavoprotein</keyword>
<dbReference type="PANTHER" id="PTHR42747:SF3">
    <property type="entry name" value="NITRONATE MONOOXYGENASE-RELATED"/>
    <property type="match status" value="1"/>
</dbReference>
<comment type="catalytic activity">
    <reaction evidence="11">
        <text>3 propionate 3-nitronate + 3 O2 + H2O = 3 3-oxopropanoate + 2 nitrate + nitrite + H2O2 + 3 H(+)</text>
        <dbReference type="Rhea" id="RHEA:57332"/>
        <dbReference type="ChEBI" id="CHEBI:15377"/>
        <dbReference type="ChEBI" id="CHEBI:15378"/>
        <dbReference type="ChEBI" id="CHEBI:15379"/>
        <dbReference type="ChEBI" id="CHEBI:16240"/>
        <dbReference type="ChEBI" id="CHEBI:16301"/>
        <dbReference type="ChEBI" id="CHEBI:17632"/>
        <dbReference type="ChEBI" id="CHEBI:33190"/>
        <dbReference type="ChEBI" id="CHEBI:136067"/>
    </reaction>
</comment>
<evidence type="ECO:0000313" key="12">
    <source>
        <dbReference type="EMBL" id="MFD1037003.1"/>
    </source>
</evidence>
<dbReference type="PANTHER" id="PTHR42747">
    <property type="entry name" value="NITRONATE MONOOXYGENASE-RELATED"/>
    <property type="match status" value="1"/>
</dbReference>
<evidence type="ECO:0000256" key="4">
    <source>
        <dbReference type="ARBA" id="ARBA00013457"/>
    </source>
</evidence>
<keyword evidence="8 12" id="KW-0560">Oxidoreductase</keyword>
<evidence type="ECO:0000256" key="3">
    <source>
        <dbReference type="ARBA" id="ARBA00009881"/>
    </source>
</evidence>
<dbReference type="CDD" id="cd04730">
    <property type="entry name" value="NPD_like"/>
    <property type="match status" value="1"/>
</dbReference>
<name>A0ABW3LGP9_9BACI</name>
<evidence type="ECO:0000256" key="10">
    <source>
        <dbReference type="ARBA" id="ARBA00031155"/>
    </source>
</evidence>
<protein>
    <recommendedName>
        <fullName evidence="4">Probable nitronate monooxygenase</fullName>
    </recommendedName>
    <alternativeName>
        <fullName evidence="10">Propionate 3-nitronate monooxygenase</fullName>
    </alternativeName>
</protein>
<organism evidence="12 13">
    <name type="scientific">Virgibacillus byunsanensis</name>
    <dbReference type="NCBI Taxonomy" id="570945"/>
    <lineage>
        <taxon>Bacteria</taxon>
        <taxon>Bacillati</taxon>
        <taxon>Bacillota</taxon>
        <taxon>Bacilli</taxon>
        <taxon>Bacillales</taxon>
        <taxon>Bacillaceae</taxon>
        <taxon>Virgibacillus</taxon>
    </lineage>
</organism>
<sequence length="352" mass="38129">MDKTRMKVPIIQAGMAGGITTPELVAAVANKGALGTIGAGYMSASVLQKEIQQVKNLTDKPFAVNLFATNLEAFSTDTREMQMVLNQFRDELDIDRGSDSVKVYDYLEEKIYIILQENIPIVSTAFGALSSVLIDRLKEKDVTLIGMATNISEAKMLAESGYDVIVAQGFEAGGHRGTFDIRKHPDGCNIGLHVLLQEMVDEISLPVIAAGGIHTKEQIHALLSMGAAGVQLGTRFLIAKEAGTNTAYRRALMKAETEGTVITKVFSGRPARAIQNCFVKEVEKSNCPVLPFPVQNELTKDIRAAGKDFAISDMQSLWAGQGVGAICEEESLEKIMNSLTKGFSEKVPLTDE</sequence>
<keyword evidence="7" id="KW-0288">FMN</keyword>
<dbReference type="EMBL" id="JBHTKJ010000001">
    <property type="protein sequence ID" value="MFD1037003.1"/>
    <property type="molecule type" value="Genomic_DNA"/>
</dbReference>
<gene>
    <name evidence="12" type="ORF">ACFQ3N_00990</name>
</gene>
<keyword evidence="5" id="KW-0216">Detoxification</keyword>
<comment type="cofactor">
    <cofactor evidence="1">
        <name>FMN</name>
        <dbReference type="ChEBI" id="CHEBI:58210"/>
    </cofactor>
</comment>
<reference evidence="13" key="1">
    <citation type="journal article" date="2019" name="Int. J. Syst. Evol. Microbiol.">
        <title>The Global Catalogue of Microorganisms (GCM) 10K type strain sequencing project: providing services to taxonomists for standard genome sequencing and annotation.</title>
        <authorList>
            <consortium name="The Broad Institute Genomics Platform"/>
            <consortium name="The Broad Institute Genome Sequencing Center for Infectious Disease"/>
            <person name="Wu L."/>
            <person name="Ma J."/>
        </authorList>
    </citation>
    <scope>NUCLEOTIDE SEQUENCE [LARGE SCALE GENOMIC DNA]</scope>
    <source>
        <strain evidence="13">CCUG 56754</strain>
    </source>
</reference>
<dbReference type="GO" id="GO:0016491">
    <property type="term" value="F:oxidoreductase activity"/>
    <property type="evidence" value="ECO:0007669"/>
    <property type="project" value="UniProtKB-KW"/>
</dbReference>
<evidence type="ECO:0000256" key="9">
    <source>
        <dbReference type="ARBA" id="ARBA00023033"/>
    </source>
</evidence>
<dbReference type="InterPro" id="IPR013785">
    <property type="entry name" value="Aldolase_TIM"/>
</dbReference>
<dbReference type="Gene3D" id="3.20.20.70">
    <property type="entry name" value="Aldolase class I"/>
    <property type="match status" value="1"/>
</dbReference>
<keyword evidence="9" id="KW-0503">Monooxygenase</keyword>
<dbReference type="SUPFAM" id="SSF51412">
    <property type="entry name" value="Inosine monophosphate dehydrogenase (IMPDH)"/>
    <property type="match status" value="1"/>
</dbReference>
<comment type="caution">
    <text evidence="12">The sequence shown here is derived from an EMBL/GenBank/DDBJ whole genome shotgun (WGS) entry which is preliminary data.</text>
</comment>
<evidence type="ECO:0000256" key="2">
    <source>
        <dbReference type="ARBA" id="ARBA00003535"/>
    </source>
</evidence>
<proteinExistence type="inferred from homology"/>
<dbReference type="InterPro" id="IPR004136">
    <property type="entry name" value="NMO"/>
</dbReference>
<evidence type="ECO:0000256" key="7">
    <source>
        <dbReference type="ARBA" id="ARBA00022643"/>
    </source>
</evidence>
<dbReference type="Pfam" id="PF03060">
    <property type="entry name" value="NMO"/>
    <property type="match status" value="1"/>
</dbReference>
<accession>A0ABW3LGP9</accession>
<evidence type="ECO:0000256" key="5">
    <source>
        <dbReference type="ARBA" id="ARBA00022575"/>
    </source>
</evidence>
<evidence type="ECO:0000256" key="11">
    <source>
        <dbReference type="ARBA" id="ARBA00049401"/>
    </source>
</evidence>
<keyword evidence="13" id="KW-1185">Reference proteome</keyword>
<comment type="function">
    <text evidence="2">Nitronate monooxygenase that uses molecular oxygen to catalyze the oxidative denitrification of alkyl nitronates. Acts on propionate 3-nitronate (P3N), the presumed physiological substrate. Probably functions in the detoxification of P3N, a metabolic poison produced by plants and fungi as a defense mechanism.</text>
</comment>
<evidence type="ECO:0000313" key="13">
    <source>
        <dbReference type="Proteomes" id="UP001597040"/>
    </source>
</evidence>
<comment type="similarity">
    <text evidence="3">Belongs to the nitronate monooxygenase family. NMO class I subfamily.</text>
</comment>
<dbReference type="Proteomes" id="UP001597040">
    <property type="component" value="Unassembled WGS sequence"/>
</dbReference>
<evidence type="ECO:0000256" key="6">
    <source>
        <dbReference type="ARBA" id="ARBA00022630"/>
    </source>
</evidence>